<reference evidence="2" key="1">
    <citation type="journal article" date="2019" name="Int. J. Syst. Evol. Microbiol.">
        <title>The Global Catalogue of Microorganisms (GCM) 10K type strain sequencing project: providing services to taxonomists for standard genome sequencing and annotation.</title>
        <authorList>
            <consortium name="The Broad Institute Genomics Platform"/>
            <consortium name="The Broad Institute Genome Sequencing Center for Infectious Disease"/>
            <person name="Wu L."/>
            <person name="Ma J."/>
        </authorList>
    </citation>
    <scope>NUCLEOTIDE SEQUENCE [LARGE SCALE GENOMIC DNA]</scope>
    <source>
        <strain evidence="2">JCM 17978</strain>
    </source>
</reference>
<accession>A0ABW0C9E3</accession>
<dbReference type="EMBL" id="JBHSLA010000010">
    <property type="protein sequence ID" value="MFC5196612.1"/>
    <property type="molecule type" value="Genomic_DNA"/>
</dbReference>
<keyword evidence="2" id="KW-1185">Reference proteome</keyword>
<organism evidence="1 2">
    <name type="scientific">Bizionia hallyeonensis</name>
    <dbReference type="NCBI Taxonomy" id="1123757"/>
    <lineage>
        <taxon>Bacteria</taxon>
        <taxon>Pseudomonadati</taxon>
        <taxon>Bacteroidota</taxon>
        <taxon>Flavobacteriia</taxon>
        <taxon>Flavobacteriales</taxon>
        <taxon>Flavobacteriaceae</taxon>
        <taxon>Bizionia</taxon>
    </lineage>
</organism>
<evidence type="ECO:0000313" key="2">
    <source>
        <dbReference type="Proteomes" id="UP001596162"/>
    </source>
</evidence>
<dbReference type="RefSeq" id="WP_376862215.1">
    <property type="nucleotide sequence ID" value="NZ_JBHSLA010000010.1"/>
</dbReference>
<dbReference type="Proteomes" id="UP001596162">
    <property type="component" value="Unassembled WGS sequence"/>
</dbReference>
<sequence length="138" mass="15621">MVTEINLSSPIEKIKTELLEKKIEVGMVEFTLKKDFLPIPNEFEKIGNFELDILAIEKNSGIVVMLDHDKPDFIMGKVASDLKAMVSALIPIEGFFEMASENDELYDDESAMRKVTSESANLSGGKEFEWFYDMIFGI</sequence>
<evidence type="ECO:0000313" key="1">
    <source>
        <dbReference type="EMBL" id="MFC5196612.1"/>
    </source>
</evidence>
<protein>
    <submittedName>
        <fullName evidence="1">Uncharacterized protein</fullName>
    </submittedName>
</protein>
<proteinExistence type="predicted"/>
<gene>
    <name evidence="1" type="ORF">ACFPH8_14815</name>
</gene>
<name>A0ABW0C9E3_9FLAO</name>
<comment type="caution">
    <text evidence="1">The sequence shown here is derived from an EMBL/GenBank/DDBJ whole genome shotgun (WGS) entry which is preliminary data.</text>
</comment>